<keyword evidence="10" id="KW-1185">Reference proteome</keyword>
<gene>
    <name evidence="9" type="ORF">EBO15_08105</name>
</gene>
<keyword evidence="9" id="KW-0255">Endonuclease</keyword>
<feature type="region of interest" description="Disordered" evidence="7">
    <location>
        <begin position="15"/>
        <end position="35"/>
    </location>
</feature>
<organism evidence="9 10">
    <name type="scientific">Actinomadura harenae</name>
    <dbReference type="NCBI Taxonomy" id="2483351"/>
    <lineage>
        <taxon>Bacteria</taxon>
        <taxon>Bacillati</taxon>
        <taxon>Actinomycetota</taxon>
        <taxon>Actinomycetes</taxon>
        <taxon>Streptosporangiales</taxon>
        <taxon>Thermomonosporaceae</taxon>
        <taxon>Actinomadura</taxon>
    </lineage>
</organism>
<dbReference type="Gene3D" id="3.40.50.1010">
    <property type="entry name" value="5'-nuclease"/>
    <property type="match status" value="1"/>
</dbReference>
<evidence type="ECO:0000256" key="7">
    <source>
        <dbReference type="SAM" id="MobiDB-lite"/>
    </source>
</evidence>
<dbReference type="GO" id="GO:0033567">
    <property type="term" value="P:DNA replication, Okazaki fragment processing"/>
    <property type="evidence" value="ECO:0007669"/>
    <property type="project" value="InterPro"/>
</dbReference>
<dbReference type="Pfam" id="PF01367">
    <property type="entry name" value="5_3_exonuc"/>
    <property type="match status" value="1"/>
</dbReference>
<dbReference type="InterPro" id="IPR029060">
    <property type="entry name" value="PIN-like_dom_sf"/>
</dbReference>
<evidence type="ECO:0000256" key="4">
    <source>
        <dbReference type="ARBA" id="ARBA00023125"/>
    </source>
</evidence>
<evidence type="ECO:0000256" key="2">
    <source>
        <dbReference type="ARBA" id="ARBA00022801"/>
    </source>
</evidence>
<evidence type="ECO:0000256" key="6">
    <source>
        <dbReference type="ARBA" id="ARBA00050026"/>
    </source>
</evidence>
<dbReference type="SUPFAM" id="SSF47807">
    <property type="entry name" value="5' to 3' exonuclease, C-terminal subdomain"/>
    <property type="match status" value="1"/>
</dbReference>
<dbReference type="Pfam" id="PF02739">
    <property type="entry name" value="5_3_exonuc_N"/>
    <property type="match status" value="1"/>
</dbReference>
<dbReference type="PANTHER" id="PTHR42646:SF2">
    <property type="entry name" value="5'-3' EXONUCLEASE FAMILY PROTEIN"/>
    <property type="match status" value="1"/>
</dbReference>
<evidence type="ECO:0000313" key="9">
    <source>
        <dbReference type="EMBL" id="RMI46201.1"/>
    </source>
</evidence>
<proteinExistence type="predicted"/>
<evidence type="ECO:0000313" key="10">
    <source>
        <dbReference type="Proteomes" id="UP000282674"/>
    </source>
</evidence>
<evidence type="ECO:0000256" key="3">
    <source>
        <dbReference type="ARBA" id="ARBA00022839"/>
    </source>
</evidence>
<keyword evidence="3" id="KW-0269">Exonuclease</keyword>
<dbReference type="GO" id="GO:0003677">
    <property type="term" value="F:DNA binding"/>
    <property type="evidence" value="ECO:0007669"/>
    <property type="project" value="UniProtKB-KW"/>
</dbReference>
<dbReference type="SMART" id="SM00475">
    <property type="entry name" value="53EXOc"/>
    <property type="match status" value="1"/>
</dbReference>
<dbReference type="CDD" id="cd09898">
    <property type="entry name" value="H3TH_53EXO"/>
    <property type="match status" value="1"/>
</dbReference>
<keyword evidence="1" id="KW-0540">Nuclease</keyword>
<comment type="caution">
    <text evidence="9">The sequence shown here is derived from an EMBL/GenBank/DDBJ whole genome shotgun (WGS) entry which is preliminary data.</text>
</comment>
<dbReference type="EMBL" id="RFFG01000010">
    <property type="protein sequence ID" value="RMI46201.1"/>
    <property type="molecule type" value="Genomic_DNA"/>
</dbReference>
<accession>A0A3M2M9Q3</accession>
<reference evidence="9 10" key="1">
    <citation type="submission" date="2018-10" db="EMBL/GenBank/DDBJ databases">
        <title>Isolation from soil.</title>
        <authorList>
            <person name="Hu J."/>
        </authorList>
    </citation>
    <scope>NUCLEOTIDE SEQUENCE [LARGE SCALE GENOMIC DNA]</scope>
    <source>
        <strain evidence="9 10">NEAU-Ht49</strain>
    </source>
</reference>
<dbReference type="InterPro" id="IPR002421">
    <property type="entry name" value="5-3_exonuclease"/>
</dbReference>
<dbReference type="InterPro" id="IPR036279">
    <property type="entry name" value="5-3_exonuclease_C_sf"/>
</dbReference>
<dbReference type="InterPro" id="IPR020045">
    <property type="entry name" value="DNA_polI_H3TH"/>
</dbReference>
<evidence type="ECO:0000256" key="5">
    <source>
        <dbReference type="ARBA" id="ARBA00049957"/>
    </source>
</evidence>
<dbReference type="GO" id="GO:0017108">
    <property type="term" value="F:5'-flap endonuclease activity"/>
    <property type="evidence" value="ECO:0007669"/>
    <property type="project" value="InterPro"/>
</dbReference>
<dbReference type="SUPFAM" id="SSF88723">
    <property type="entry name" value="PIN domain-like"/>
    <property type="match status" value="1"/>
</dbReference>
<dbReference type="Gene3D" id="1.10.150.20">
    <property type="entry name" value="5' to 3' exonuclease, C-terminal subdomain"/>
    <property type="match status" value="1"/>
</dbReference>
<dbReference type="GO" id="GO:0008409">
    <property type="term" value="F:5'-3' exonuclease activity"/>
    <property type="evidence" value="ECO:0007669"/>
    <property type="project" value="InterPro"/>
</dbReference>
<feature type="domain" description="5'-3' exonuclease" evidence="8">
    <location>
        <begin position="52"/>
        <end position="309"/>
    </location>
</feature>
<dbReference type="CDD" id="cd09859">
    <property type="entry name" value="PIN_53EXO"/>
    <property type="match status" value="1"/>
</dbReference>
<dbReference type="Proteomes" id="UP000282674">
    <property type="component" value="Unassembled WGS sequence"/>
</dbReference>
<dbReference type="PANTHER" id="PTHR42646">
    <property type="entry name" value="FLAP ENDONUCLEASE XNI"/>
    <property type="match status" value="1"/>
</dbReference>
<dbReference type="SMART" id="SM00279">
    <property type="entry name" value="HhH2"/>
    <property type="match status" value="1"/>
</dbReference>
<protein>
    <recommendedName>
        <fullName evidence="6">5'-3' exonuclease</fullName>
    </recommendedName>
</protein>
<dbReference type="AlphaFoldDB" id="A0A3M2M9Q3"/>
<keyword evidence="2" id="KW-0378">Hydrolase</keyword>
<dbReference type="InterPro" id="IPR008918">
    <property type="entry name" value="HhH2"/>
</dbReference>
<dbReference type="InterPro" id="IPR020046">
    <property type="entry name" value="5-3_exonucl_a-hlix_arch_N"/>
</dbReference>
<comment type="function">
    <text evidence="5">5'-3' exonuclease acting preferentially on double-stranded DNA.</text>
</comment>
<dbReference type="InterPro" id="IPR038969">
    <property type="entry name" value="FEN"/>
</dbReference>
<evidence type="ECO:0000259" key="8">
    <source>
        <dbReference type="SMART" id="SM00475"/>
    </source>
</evidence>
<evidence type="ECO:0000256" key="1">
    <source>
        <dbReference type="ARBA" id="ARBA00022722"/>
    </source>
</evidence>
<sequence>MPPFWACERTRPASGYSRARPRASPRCRAVDTRPPRSQAIHLGVPSGRPTVTPLLAVDGHHLLYRSWWGFTERRITSRDGRRDLTGVFGFLAILRKTHLEQAPGHEIVVVFDGENAAASRRSKDPGYKADRVVADHSPIQSLPLVKDGLDVAGVSWIELEGHEGDDVIAALARTATRAGRTVTCYSGDRDLYQLASEQVTVLTPARRRITPGEVHARHGVLPRQWPDLRALTGDASDNIPGVRGIGPKTAAGLLADGLHLEQLRHSTRLHRPRCRPIAESWEQILTWRDMIRLDHRIPLPAGLTTSTPTTPLPRAAAVLEDLHLW</sequence>
<keyword evidence="4" id="KW-0238">DNA-binding</keyword>
<dbReference type="OrthoDB" id="9806424at2"/>
<name>A0A3M2M9Q3_9ACTN</name>